<sequence length="218" mass="24035">MRTDAHRITVYSDIGCPWASLALHHLRRAAREEGVEPAVDHRAFPLELFNARPTPKHILDPEVAAVAAVEPALRWRPWSRPDAEYAVTTLLAMEAVQAVKHLDGYAASDQLDAALRHALYAESRCVSVHTEVVAVAARCPLVDAARLEDALRRGTHRADVFAQWEESRSPAVQGSPHLFLPDGSDVHNPGIAFTWPDGAPAPVITAYDPSVWNRLVKR</sequence>
<evidence type="ECO:0000313" key="2">
    <source>
        <dbReference type="Proteomes" id="UP000632289"/>
    </source>
</evidence>
<keyword evidence="2" id="KW-1185">Reference proteome</keyword>
<name>A0A927F2Z5_9ACTN</name>
<accession>A0A927F2Z5</accession>
<organism evidence="1 2">
    <name type="scientific">Streptomyces chumphonensis</name>
    <dbReference type="NCBI Taxonomy" id="1214925"/>
    <lineage>
        <taxon>Bacteria</taxon>
        <taxon>Bacillati</taxon>
        <taxon>Actinomycetota</taxon>
        <taxon>Actinomycetes</taxon>
        <taxon>Kitasatosporales</taxon>
        <taxon>Streptomycetaceae</taxon>
        <taxon>Streptomyces</taxon>
    </lineage>
</organism>
<dbReference type="Proteomes" id="UP000632289">
    <property type="component" value="Unassembled WGS sequence"/>
</dbReference>
<evidence type="ECO:0000313" key="1">
    <source>
        <dbReference type="EMBL" id="MBD3933427.1"/>
    </source>
</evidence>
<reference evidence="1" key="1">
    <citation type="submission" date="2020-09" db="EMBL/GenBank/DDBJ databases">
        <title>Secondary metabolite and genome analysis of marine Streptomyces chumphonensis KK1-2T.</title>
        <authorList>
            <person name="Phongsopitanun W."/>
            <person name="Kanchanasin P."/>
            <person name="Pittayakhajonwut P."/>
            <person name="Suwanborirux K."/>
            <person name="Tanasupawat S."/>
        </authorList>
    </citation>
    <scope>NUCLEOTIDE SEQUENCE</scope>
    <source>
        <strain evidence="1">KK1-2</strain>
    </source>
</reference>
<dbReference type="EMBL" id="JACXYU010000009">
    <property type="protein sequence ID" value="MBD3933427.1"/>
    <property type="molecule type" value="Genomic_DNA"/>
</dbReference>
<dbReference type="InterPro" id="IPR036249">
    <property type="entry name" value="Thioredoxin-like_sf"/>
</dbReference>
<protein>
    <submittedName>
        <fullName evidence="1">DsbA family protein</fullName>
    </submittedName>
</protein>
<gene>
    <name evidence="1" type="ORF">IF129_17945</name>
</gene>
<dbReference type="Gene3D" id="3.40.30.10">
    <property type="entry name" value="Glutaredoxin"/>
    <property type="match status" value="1"/>
</dbReference>
<comment type="caution">
    <text evidence="1">The sequence shown here is derived from an EMBL/GenBank/DDBJ whole genome shotgun (WGS) entry which is preliminary data.</text>
</comment>
<proteinExistence type="predicted"/>
<dbReference type="AlphaFoldDB" id="A0A927F2Z5"/>
<dbReference type="RefSeq" id="WP_191210707.1">
    <property type="nucleotide sequence ID" value="NZ_BAABKL010000050.1"/>
</dbReference>
<dbReference type="SUPFAM" id="SSF52833">
    <property type="entry name" value="Thioredoxin-like"/>
    <property type="match status" value="1"/>
</dbReference>